<evidence type="ECO:0000256" key="1">
    <source>
        <dbReference type="SAM" id="MobiDB-lite"/>
    </source>
</evidence>
<dbReference type="InterPro" id="IPR001005">
    <property type="entry name" value="SANT/Myb"/>
</dbReference>
<dbReference type="EMBL" id="CAJVPS010008123">
    <property type="protein sequence ID" value="CAG8640784.1"/>
    <property type="molecule type" value="Genomic_DNA"/>
</dbReference>
<dbReference type="PROSITE" id="PS51293">
    <property type="entry name" value="SANT"/>
    <property type="match status" value="1"/>
</dbReference>
<dbReference type="PANTHER" id="PTHR45614">
    <property type="entry name" value="MYB PROTEIN-RELATED"/>
    <property type="match status" value="1"/>
</dbReference>
<evidence type="ECO:0000259" key="4">
    <source>
        <dbReference type="PROSITE" id="PS51294"/>
    </source>
</evidence>
<dbReference type="Pfam" id="PF13921">
    <property type="entry name" value="Myb_DNA-bind_6"/>
    <property type="match status" value="2"/>
</dbReference>
<feature type="domain" description="Myb-like" evidence="2">
    <location>
        <begin position="179"/>
        <end position="231"/>
    </location>
</feature>
<protein>
    <submittedName>
        <fullName evidence="5">2552_t:CDS:1</fullName>
    </submittedName>
</protein>
<dbReference type="SUPFAM" id="SSF46689">
    <property type="entry name" value="Homeodomain-like"/>
    <property type="match status" value="3"/>
</dbReference>
<feature type="domain" description="SANT" evidence="3">
    <location>
        <begin position="612"/>
        <end position="651"/>
    </location>
</feature>
<dbReference type="PANTHER" id="PTHR45614:SF299">
    <property type="entry name" value="MYB-LIKE DNA-BINDING DOMAIN CONTAINING PROTEIN"/>
    <property type="match status" value="1"/>
</dbReference>
<dbReference type="InterPro" id="IPR050560">
    <property type="entry name" value="MYB_TF"/>
</dbReference>
<dbReference type="Pfam" id="PF00249">
    <property type="entry name" value="Myb_DNA-binding"/>
    <property type="match status" value="2"/>
</dbReference>
<dbReference type="PROSITE" id="PS51294">
    <property type="entry name" value="HTH_MYB"/>
    <property type="match status" value="1"/>
</dbReference>
<feature type="region of interest" description="Disordered" evidence="1">
    <location>
        <begin position="1"/>
        <end position="86"/>
    </location>
</feature>
<evidence type="ECO:0000313" key="5">
    <source>
        <dbReference type="EMBL" id="CAG8640784.1"/>
    </source>
</evidence>
<dbReference type="AlphaFoldDB" id="A0A9N9DMX6"/>
<dbReference type="Proteomes" id="UP000789508">
    <property type="component" value="Unassembled WGS sequence"/>
</dbReference>
<dbReference type="Gene3D" id="1.10.10.60">
    <property type="entry name" value="Homeodomain-like"/>
    <property type="match status" value="4"/>
</dbReference>
<feature type="compositionally biased region" description="Polar residues" evidence="1">
    <location>
        <begin position="1"/>
        <end position="21"/>
    </location>
</feature>
<dbReference type="InterPro" id="IPR017884">
    <property type="entry name" value="SANT_dom"/>
</dbReference>
<feature type="domain" description="HTH myb-type" evidence="4">
    <location>
        <begin position="617"/>
        <end position="663"/>
    </location>
</feature>
<evidence type="ECO:0000313" key="6">
    <source>
        <dbReference type="Proteomes" id="UP000789508"/>
    </source>
</evidence>
<feature type="region of interest" description="Disordered" evidence="1">
    <location>
        <begin position="133"/>
        <end position="186"/>
    </location>
</feature>
<dbReference type="GO" id="GO:0000981">
    <property type="term" value="F:DNA-binding transcription factor activity, RNA polymerase II-specific"/>
    <property type="evidence" value="ECO:0007669"/>
    <property type="project" value="TreeGrafter"/>
</dbReference>
<name>A0A9N9DMX6_9GLOM</name>
<dbReference type="GO" id="GO:0005634">
    <property type="term" value="C:nucleus"/>
    <property type="evidence" value="ECO:0007669"/>
    <property type="project" value="TreeGrafter"/>
</dbReference>
<feature type="non-terminal residue" evidence="5">
    <location>
        <position position="1"/>
    </location>
</feature>
<dbReference type="SMART" id="SM00717">
    <property type="entry name" value="SANT"/>
    <property type="match status" value="4"/>
</dbReference>
<dbReference type="OrthoDB" id="2143914at2759"/>
<dbReference type="GO" id="GO:0000978">
    <property type="term" value="F:RNA polymerase II cis-regulatory region sequence-specific DNA binding"/>
    <property type="evidence" value="ECO:0007669"/>
    <property type="project" value="TreeGrafter"/>
</dbReference>
<dbReference type="InterPro" id="IPR017930">
    <property type="entry name" value="Myb_dom"/>
</dbReference>
<dbReference type="PROSITE" id="PS50090">
    <property type="entry name" value="MYB_LIKE"/>
    <property type="match status" value="3"/>
</dbReference>
<feature type="compositionally biased region" description="Polar residues" evidence="1">
    <location>
        <begin position="52"/>
        <end position="82"/>
    </location>
</feature>
<sequence length="854" mass="97197">LLFSRYSTFNPFSTSFESSPRPSVIQPEQKRSQPQPPSQQPSPLTRADTSLPGGSNDTVIKNKNQNSNSGASLYRRNPNSPRATLYPPLEQHVSFQSNKSTGGDGFSAVPSSISKNTYTHHLPKSSYMQKLIANQQQPPSPHQQYGQKSSLPSTNFQNNPRIDPKNVNYRGNNPNNGGPTNNSRPKWSQEEYNLLAKAVSEVGTRWETISRDYFNRFKSARACSEAWARVLAGFITRVADNYPVSASNPELRFNNTDQMPQYNMPSNPGPMPMPISESNSGQQFQNMPSNFDQMPRYNSYIPSYPGLMLMPTPGSNPGQLFDNMPPNPGQIPRYSNNMPYFSPMPITMQISESNPGQRFVNMSPNPGQIPRHSNNMPYFSTTPIPMQISETNFGQRFANMPPNTGQIPRYSNNIPYSSPIPMQISETNPGQRYDDMLPNPGQMPRYNNNISSNPAPMATPTINMWTSDEIDRLRKGVEKYGKDYFMISSKCFRFRRTPLACQLKYERIENLISIAKFKSYDKTKTGKTNKSDSLDVRLGELLDKKLQQITSILGKPAEKIQIMYYTPSSSSKAWTKKENNILFESVKEFGDNWPKILERLPGRTLTSAKNRYGDVVWTLKEITAFEEAISKYGQNWAKIAENVTTKTAGQCWSYWRRSTGADLNESEDSSANPHQAHISILFPEGPPMALKFIRHHKWEIFTQETNTIASTTKLNNPNEENGKLEDDDQNALYIFKGNVVKPIDEKDINNIKETTFVYSEEEKVEKEQGNLDLKGQDNDLFLENGEDLKQKEHHELGGHDDLELKREDDLELRGEKDMNLRVQDDYLNLRYEDKLELRSEDDINAKEEYQNLGL</sequence>
<reference evidence="5" key="1">
    <citation type="submission" date="2021-06" db="EMBL/GenBank/DDBJ databases">
        <authorList>
            <person name="Kallberg Y."/>
            <person name="Tangrot J."/>
            <person name="Rosling A."/>
        </authorList>
    </citation>
    <scope>NUCLEOTIDE SEQUENCE</scope>
    <source>
        <strain evidence="5">FL130A</strain>
    </source>
</reference>
<feature type="domain" description="Myb-like" evidence="2">
    <location>
        <begin position="566"/>
        <end position="616"/>
    </location>
</feature>
<organism evidence="5 6">
    <name type="scientific">Ambispora leptoticha</name>
    <dbReference type="NCBI Taxonomy" id="144679"/>
    <lineage>
        <taxon>Eukaryota</taxon>
        <taxon>Fungi</taxon>
        <taxon>Fungi incertae sedis</taxon>
        <taxon>Mucoromycota</taxon>
        <taxon>Glomeromycotina</taxon>
        <taxon>Glomeromycetes</taxon>
        <taxon>Archaeosporales</taxon>
        <taxon>Ambisporaceae</taxon>
        <taxon>Ambispora</taxon>
    </lineage>
</organism>
<proteinExistence type="predicted"/>
<accession>A0A9N9DMX6</accession>
<feature type="compositionally biased region" description="Low complexity" evidence="1">
    <location>
        <begin position="165"/>
        <end position="182"/>
    </location>
</feature>
<evidence type="ECO:0000259" key="3">
    <source>
        <dbReference type="PROSITE" id="PS51293"/>
    </source>
</evidence>
<keyword evidence="6" id="KW-1185">Reference proteome</keyword>
<dbReference type="InterPro" id="IPR009057">
    <property type="entry name" value="Homeodomain-like_sf"/>
</dbReference>
<comment type="caution">
    <text evidence="5">The sequence shown here is derived from an EMBL/GenBank/DDBJ whole genome shotgun (WGS) entry which is preliminary data.</text>
</comment>
<evidence type="ECO:0000259" key="2">
    <source>
        <dbReference type="PROSITE" id="PS50090"/>
    </source>
</evidence>
<gene>
    <name evidence="5" type="ORF">ALEPTO_LOCUS9703</name>
</gene>
<feature type="domain" description="Myb-like" evidence="2">
    <location>
        <begin position="617"/>
        <end position="659"/>
    </location>
</feature>
<feature type="compositionally biased region" description="Polar residues" evidence="1">
    <location>
        <begin position="133"/>
        <end position="160"/>
    </location>
</feature>
<dbReference type="CDD" id="cd00167">
    <property type="entry name" value="SANT"/>
    <property type="match status" value="4"/>
</dbReference>